<reference evidence="1 2" key="1">
    <citation type="journal article" date="2019" name="Nat. Ecol. Evol.">
        <title>Megaphylogeny resolves global patterns of mushroom evolution.</title>
        <authorList>
            <person name="Varga T."/>
            <person name="Krizsan K."/>
            <person name="Foldi C."/>
            <person name="Dima B."/>
            <person name="Sanchez-Garcia M."/>
            <person name="Sanchez-Ramirez S."/>
            <person name="Szollosi G.J."/>
            <person name="Szarkandi J.G."/>
            <person name="Papp V."/>
            <person name="Albert L."/>
            <person name="Andreopoulos W."/>
            <person name="Angelini C."/>
            <person name="Antonin V."/>
            <person name="Barry K.W."/>
            <person name="Bougher N.L."/>
            <person name="Buchanan P."/>
            <person name="Buyck B."/>
            <person name="Bense V."/>
            <person name="Catcheside P."/>
            <person name="Chovatia M."/>
            <person name="Cooper J."/>
            <person name="Damon W."/>
            <person name="Desjardin D."/>
            <person name="Finy P."/>
            <person name="Geml J."/>
            <person name="Haridas S."/>
            <person name="Hughes K."/>
            <person name="Justo A."/>
            <person name="Karasinski D."/>
            <person name="Kautmanova I."/>
            <person name="Kiss B."/>
            <person name="Kocsube S."/>
            <person name="Kotiranta H."/>
            <person name="LaButti K.M."/>
            <person name="Lechner B.E."/>
            <person name="Liimatainen K."/>
            <person name="Lipzen A."/>
            <person name="Lukacs Z."/>
            <person name="Mihaltcheva S."/>
            <person name="Morgado L.N."/>
            <person name="Niskanen T."/>
            <person name="Noordeloos M.E."/>
            <person name="Ohm R.A."/>
            <person name="Ortiz-Santana B."/>
            <person name="Ovrebo C."/>
            <person name="Racz N."/>
            <person name="Riley R."/>
            <person name="Savchenko A."/>
            <person name="Shiryaev A."/>
            <person name="Soop K."/>
            <person name="Spirin V."/>
            <person name="Szebenyi C."/>
            <person name="Tomsovsky M."/>
            <person name="Tulloss R.E."/>
            <person name="Uehling J."/>
            <person name="Grigoriev I.V."/>
            <person name="Vagvolgyi C."/>
            <person name="Papp T."/>
            <person name="Martin F.M."/>
            <person name="Miettinen O."/>
            <person name="Hibbett D.S."/>
            <person name="Nagy L.G."/>
        </authorList>
    </citation>
    <scope>NUCLEOTIDE SEQUENCE [LARGE SCALE GENOMIC DNA]</scope>
    <source>
        <strain evidence="1 2">NL-1719</strain>
    </source>
</reference>
<name>A0ACD3AA02_9AGAR</name>
<organism evidence="1 2">
    <name type="scientific">Pluteus cervinus</name>
    <dbReference type="NCBI Taxonomy" id="181527"/>
    <lineage>
        <taxon>Eukaryota</taxon>
        <taxon>Fungi</taxon>
        <taxon>Dikarya</taxon>
        <taxon>Basidiomycota</taxon>
        <taxon>Agaricomycotina</taxon>
        <taxon>Agaricomycetes</taxon>
        <taxon>Agaricomycetidae</taxon>
        <taxon>Agaricales</taxon>
        <taxon>Pluteineae</taxon>
        <taxon>Pluteaceae</taxon>
        <taxon>Pluteus</taxon>
    </lineage>
</organism>
<accession>A0ACD3AA02</accession>
<protein>
    <submittedName>
        <fullName evidence="1">Uncharacterized protein</fullName>
    </submittedName>
</protein>
<evidence type="ECO:0000313" key="1">
    <source>
        <dbReference type="EMBL" id="TFK62693.1"/>
    </source>
</evidence>
<proteinExistence type="predicted"/>
<gene>
    <name evidence="1" type="ORF">BDN72DRAFT_377205</name>
</gene>
<evidence type="ECO:0000313" key="2">
    <source>
        <dbReference type="Proteomes" id="UP000308600"/>
    </source>
</evidence>
<dbReference type="Proteomes" id="UP000308600">
    <property type="component" value="Unassembled WGS sequence"/>
</dbReference>
<dbReference type="EMBL" id="ML208565">
    <property type="protein sequence ID" value="TFK62693.1"/>
    <property type="molecule type" value="Genomic_DNA"/>
</dbReference>
<keyword evidence="2" id="KW-1185">Reference proteome</keyword>
<sequence length="175" mass="20342">MQLSWEHSQAREPYQFLDEVMMPNYPFLLDTLTGLDVNVTNTSKARLIKILDTCHFNLCCLKLELENAQPFLPRSLAQELTLFPETWVDLSSLNSLKSLAMSLDFEQTFHAVDERIRFRSMINILSSLKSSALQVIDIFFSLYPDDIEKFHWEDMDDVLHRIAQENPSLQLQLSS</sequence>